<feature type="domain" description="DDE-1" evidence="2">
    <location>
        <begin position="9"/>
        <end position="84"/>
    </location>
</feature>
<dbReference type="Proteomes" id="UP001165121">
    <property type="component" value="Unassembled WGS sequence"/>
</dbReference>
<keyword evidence="4" id="KW-1185">Reference proteome</keyword>
<dbReference type="GO" id="GO:0003676">
    <property type="term" value="F:nucleic acid binding"/>
    <property type="evidence" value="ECO:0007669"/>
    <property type="project" value="InterPro"/>
</dbReference>
<dbReference type="Pfam" id="PF03184">
    <property type="entry name" value="DDE_1"/>
    <property type="match status" value="1"/>
</dbReference>
<dbReference type="OrthoDB" id="125485at2759"/>
<feature type="compositionally biased region" description="Basic and acidic residues" evidence="1">
    <location>
        <begin position="304"/>
        <end position="313"/>
    </location>
</feature>
<gene>
    <name evidence="3" type="ORF">Pfra01_002368200</name>
</gene>
<proteinExistence type="predicted"/>
<organism evidence="3 4">
    <name type="scientific">Phytophthora fragariaefolia</name>
    <dbReference type="NCBI Taxonomy" id="1490495"/>
    <lineage>
        <taxon>Eukaryota</taxon>
        <taxon>Sar</taxon>
        <taxon>Stramenopiles</taxon>
        <taxon>Oomycota</taxon>
        <taxon>Peronosporomycetes</taxon>
        <taxon>Peronosporales</taxon>
        <taxon>Peronosporaceae</taxon>
        <taxon>Phytophthora</taxon>
    </lineage>
</organism>
<evidence type="ECO:0000259" key="2">
    <source>
        <dbReference type="Pfam" id="PF03184"/>
    </source>
</evidence>
<dbReference type="AlphaFoldDB" id="A0A9W6Y524"/>
<accession>A0A9W6Y524</accession>
<evidence type="ECO:0000313" key="4">
    <source>
        <dbReference type="Proteomes" id="UP001165121"/>
    </source>
</evidence>
<reference evidence="3" key="1">
    <citation type="submission" date="2023-04" db="EMBL/GenBank/DDBJ databases">
        <title>Phytophthora fragariaefolia NBRC 109709.</title>
        <authorList>
            <person name="Ichikawa N."/>
            <person name="Sato H."/>
            <person name="Tonouchi N."/>
        </authorList>
    </citation>
    <scope>NUCLEOTIDE SEQUENCE</scope>
    <source>
        <strain evidence="3">NBRC 109709</strain>
    </source>
</reference>
<protein>
    <submittedName>
        <fullName evidence="3">Unnamed protein product</fullName>
    </submittedName>
</protein>
<dbReference type="EMBL" id="BSXT01003887">
    <property type="protein sequence ID" value="GMF55997.1"/>
    <property type="molecule type" value="Genomic_DNA"/>
</dbReference>
<evidence type="ECO:0000313" key="3">
    <source>
        <dbReference type="EMBL" id="GMF55997.1"/>
    </source>
</evidence>
<feature type="region of interest" description="Disordered" evidence="1">
    <location>
        <begin position="288"/>
        <end position="313"/>
    </location>
</feature>
<evidence type="ECO:0000256" key="1">
    <source>
        <dbReference type="SAM" id="MobiDB-lite"/>
    </source>
</evidence>
<name>A0A9W6Y524_9STRA</name>
<dbReference type="InterPro" id="IPR004875">
    <property type="entry name" value="DDE_SF_endonuclease_dom"/>
</dbReference>
<sequence>MVGSGRRPSKSFPVKYLVQDRAWLDRATFAGWYSTVFAPFVRERTSKPVLLVVDGQRPGHQGDFEEDGIRLVFLPPPVESEAAPHADTAQMPTVDAKTWWSRPLQMGVVAALKAEFKYLLVQSALSYYNAPQEVKDALAAAEKSGKSSGGVHFGHSPTLLDAARLLELAWSQIPADLLENCFARANLVPPSKLLAAPTPPGARQEQQELARLHCEDIASKIEGMLMSSSFLARTWTVAGEQNLSTNVRDRVRAFMQLDDDSSVELQQLLQREITEALNDVAPLRLTRDPGAWPADMEANSTRANETDRTSETRPDLTLKVRELLLGITDIASQLRLLPQSEADVEKLLPLQLEGCIAAADQIRHCIQTFDETLRSEGS</sequence>
<comment type="caution">
    <text evidence="3">The sequence shown here is derived from an EMBL/GenBank/DDBJ whole genome shotgun (WGS) entry which is preliminary data.</text>
</comment>